<name>A0A4V3HE37_9BURK</name>
<dbReference type="InterPro" id="IPR018060">
    <property type="entry name" value="HTH_AraC"/>
</dbReference>
<dbReference type="Gene3D" id="1.10.10.60">
    <property type="entry name" value="Homeodomain-like"/>
    <property type="match status" value="1"/>
</dbReference>
<dbReference type="GO" id="GO:0003700">
    <property type="term" value="F:DNA-binding transcription factor activity"/>
    <property type="evidence" value="ECO:0007669"/>
    <property type="project" value="InterPro"/>
</dbReference>
<evidence type="ECO:0000256" key="1">
    <source>
        <dbReference type="ARBA" id="ARBA00023015"/>
    </source>
</evidence>
<dbReference type="GO" id="GO:0043565">
    <property type="term" value="F:sequence-specific DNA binding"/>
    <property type="evidence" value="ECO:0007669"/>
    <property type="project" value="InterPro"/>
</dbReference>
<dbReference type="PROSITE" id="PS00041">
    <property type="entry name" value="HTH_ARAC_FAMILY_1"/>
    <property type="match status" value="1"/>
</dbReference>
<organism evidence="5 6">
    <name type="scientific">Paraburkholderia rhizosphaerae</name>
    <dbReference type="NCBI Taxonomy" id="480658"/>
    <lineage>
        <taxon>Bacteria</taxon>
        <taxon>Pseudomonadati</taxon>
        <taxon>Pseudomonadota</taxon>
        <taxon>Betaproteobacteria</taxon>
        <taxon>Burkholderiales</taxon>
        <taxon>Burkholderiaceae</taxon>
        <taxon>Paraburkholderia</taxon>
    </lineage>
</organism>
<sequence>MEMHPCFKDHKWNATPITRHAWINAISKQGWNCKFDASRRGPSTIDMAQAGQTGIVNIDVAWQSVSPVLHRISAPWNGDRLIVKVVKSGTLRIEQSGQTATFKPGDVVVLDPQHMFNEFVCEPVRMSALCVPKDALRERGLRHRFPLAFRPDPASADVGAVREFVLNLTSQAGKASDPLLARLAEQCLDLMDVLVSDRGTRASERASVATVLRAKQVIARHIGDRRLSPARIAAELNMSTSSLLRALKAKGLSPMRYAWSLRLEHAARLLGGAPHGAIQEVAYQCGFESTSHFSRAFKERYGMTPREYAASQHAAAVDALEGRTSRARS</sequence>
<dbReference type="EMBL" id="SORE01000018">
    <property type="protein sequence ID" value="TDY43275.1"/>
    <property type="molecule type" value="Genomic_DNA"/>
</dbReference>
<comment type="caution">
    <text evidence="5">The sequence shown here is derived from an EMBL/GenBank/DDBJ whole genome shotgun (WGS) entry which is preliminary data.</text>
</comment>
<evidence type="ECO:0000313" key="6">
    <source>
        <dbReference type="Proteomes" id="UP000295509"/>
    </source>
</evidence>
<dbReference type="Pfam" id="PF14525">
    <property type="entry name" value="AraC_binding_2"/>
    <property type="match status" value="1"/>
</dbReference>
<dbReference type="RefSeq" id="WP_166676424.1">
    <property type="nucleotide sequence ID" value="NZ_JBHLUW010000009.1"/>
</dbReference>
<proteinExistence type="predicted"/>
<dbReference type="PANTHER" id="PTHR46796">
    <property type="entry name" value="HTH-TYPE TRANSCRIPTIONAL ACTIVATOR RHAS-RELATED"/>
    <property type="match status" value="1"/>
</dbReference>
<dbReference type="InterPro" id="IPR018062">
    <property type="entry name" value="HTH_AraC-typ_CS"/>
</dbReference>
<dbReference type="InterPro" id="IPR009057">
    <property type="entry name" value="Homeodomain-like_sf"/>
</dbReference>
<evidence type="ECO:0000313" key="5">
    <source>
        <dbReference type="EMBL" id="TDY43275.1"/>
    </source>
</evidence>
<reference evidence="5 6" key="1">
    <citation type="submission" date="2019-03" db="EMBL/GenBank/DDBJ databases">
        <title>Genomic Encyclopedia of Type Strains, Phase III (KMG-III): the genomes of soil and plant-associated and newly described type strains.</title>
        <authorList>
            <person name="Whitman W."/>
        </authorList>
    </citation>
    <scope>NUCLEOTIDE SEQUENCE [LARGE SCALE GENOMIC DNA]</scope>
    <source>
        <strain evidence="5 6">LMG 29544</strain>
    </source>
</reference>
<keyword evidence="2 5" id="KW-0238">DNA-binding</keyword>
<evidence type="ECO:0000259" key="4">
    <source>
        <dbReference type="PROSITE" id="PS01124"/>
    </source>
</evidence>
<dbReference type="AlphaFoldDB" id="A0A4V3HE37"/>
<dbReference type="InterPro" id="IPR020449">
    <property type="entry name" value="Tscrpt_reg_AraC-type_HTH"/>
</dbReference>
<protein>
    <submittedName>
        <fullName evidence="5">AraC-like DNA-binding protein</fullName>
    </submittedName>
</protein>
<dbReference type="PROSITE" id="PS01124">
    <property type="entry name" value="HTH_ARAC_FAMILY_2"/>
    <property type="match status" value="1"/>
</dbReference>
<dbReference type="PRINTS" id="PR00032">
    <property type="entry name" value="HTHARAC"/>
</dbReference>
<evidence type="ECO:0000256" key="2">
    <source>
        <dbReference type="ARBA" id="ARBA00023125"/>
    </source>
</evidence>
<dbReference type="Pfam" id="PF12833">
    <property type="entry name" value="HTH_18"/>
    <property type="match status" value="1"/>
</dbReference>
<dbReference type="SUPFAM" id="SSF46689">
    <property type="entry name" value="Homeodomain-like"/>
    <property type="match status" value="1"/>
</dbReference>
<dbReference type="PANTHER" id="PTHR46796:SF6">
    <property type="entry name" value="ARAC SUBFAMILY"/>
    <property type="match status" value="1"/>
</dbReference>
<dbReference type="Proteomes" id="UP000295509">
    <property type="component" value="Unassembled WGS sequence"/>
</dbReference>
<evidence type="ECO:0000256" key="3">
    <source>
        <dbReference type="ARBA" id="ARBA00023163"/>
    </source>
</evidence>
<dbReference type="InterPro" id="IPR035418">
    <property type="entry name" value="AraC-bd_2"/>
</dbReference>
<dbReference type="SMART" id="SM00342">
    <property type="entry name" value="HTH_ARAC"/>
    <property type="match status" value="1"/>
</dbReference>
<dbReference type="InterPro" id="IPR050204">
    <property type="entry name" value="AraC_XylS_family_regulators"/>
</dbReference>
<accession>A0A4V3HE37</accession>
<keyword evidence="1" id="KW-0805">Transcription regulation</keyword>
<feature type="domain" description="HTH araC/xylS-type" evidence="4">
    <location>
        <begin position="212"/>
        <end position="311"/>
    </location>
</feature>
<keyword evidence="6" id="KW-1185">Reference proteome</keyword>
<gene>
    <name evidence="5" type="ORF">BX592_11870</name>
</gene>
<keyword evidence="3" id="KW-0804">Transcription</keyword>